<dbReference type="AlphaFoldDB" id="A0AA88GC07"/>
<sequence length="181" mass="20585">MHQRLSLAVLLILSLLSSLALSQPNFPPEFSTLVYQNEGGFVDSNSAKIAFIRISNSWKIKSERLEVQFFNEPLQIQLHNGNTQFIFYPHNKTCTVTELGFPPLPPDWLLNSTFIGYETVNNVPCRKWKRLTSTYWESAASGEPVRVNESDFFVWNYVSGTFKAGPQDPSGFIVPSYCLKK</sequence>
<feature type="chain" id="PRO_5041651931" evidence="1">
    <location>
        <begin position="23"/>
        <end position="181"/>
    </location>
</feature>
<keyword evidence="1" id="KW-0732">Signal</keyword>
<feature type="signal peptide" evidence="1">
    <location>
        <begin position="1"/>
        <end position="22"/>
    </location>
</feature>
<accession>A0AA88GC07</accession>
<evidence type="ECO:0000313" key="2">
    <source>
        <dbReference type="EMBL" id="KAG2372867.1"/>
    </source>
</evidence>
<evidence type="ECO:0000313" key="3">
    <source>
        <dbReference type="Proteomes" id="UP000816034"/>
    </source>
</evidence>
<name>A0AA88GC07_NAELO</name>
<proteinExistence type="predicted"/>
<gene>
    <name evidence="2" type="ORF">C9374_013074</name>
</gene>
<dbReference type="Proteomes" id="UP000816034">
    <property type="component" value="Unassembled WGS sequence"/>
</dbReference>
<evidence type="ECO:0000256" key="1">
    <source>
        <dbReference type="SAM" id="SignalP"/>
    </source>
</evidence>
<protein>
    <submittedName>
        <fullName evidence="2">Uncharacterized protein</fullName>
    </submittedName>
</protein>
<organism evidence="2 3">
    <name type="scientific">Naegleria lovaniensis</name>
    <name type="common">Amoeba</name>
    <dbReference type="NCBI Taxonomy" id="51637"/>
    <lineage>
        <taxon>Eukaryota</taxon>
        <taxon>Discoba</taxon>
        <taxon>Heterolobosea</taxon>
        <taxon>Tetramitia</taxon>
        <taxon>Eutetramitia</taxon>
        <taxon>Vahlkampfiidae</taxon>
        <taxon>Naegleria</taxon>
    </lineage>
</organism>
<reference evidence="2 3" key="1">
    <citation type="journal article" date="2018" name="BMC Genomics">
        <title>The genome of Naegleria lovaniensis, the basis for a comparative approach to unravel pathogenicity factors of the human pathogenic amoeba N. fowleri.</title>
        <authorList>
            <person name="Liechti N."/>
            <person name="Schurch N."/>
            <person name="Bruggmann R."/>
            <person name="Wittwer M."/>
        </authorList>
    </citation>
    <scope>NUCLEOTIDE SEQUENCE [LARGE SCALE GENOMIC DNA]</scope>
    <source>
        <strain evidence="2 3">ATCC 30569</strain>
    </source>
</reference>
<dbReference type="RefSeq" id="XP_044542042.1">
    <property type="nucleotide sequence ID" value="XM_044688910.1"/>
</dbReference>
<dbReference type="GeneID" id="68105527"/>
<comment type="caution">
    <text evidence="2">The sequence shown here is derived from an EMBL/GenBank/DDBJ whole genome shotgun (WGS) entry which is preliminary data.</text>
</comment>
<keyword evidence="3" id="KW-1185">Reference proteome</keyword>
<dbReference type="EMBL" id="PYSW02000065">
    <property type="protein sequence ID" value="KAG2372867.1"/>
    <property type="molecule type" value="Genomic_DNA"/>
</dbReference>